<name>A0A6J7ZD49_PLARU</name>
<evidence type="ECO:0000313" key="2">
    <source>
        <dbReference type="Proteomes" id="UP000196521"/>
    </source>
</evidence>
<keyword evidence="2" id="KW-1185">Reference proteome</keyword>
<sequence length="45" mass="4976">MINKYLNKINYTSSTLFPPPQTPRARGVWGGCSLSQLGNLFCVTT</sequence>
<protein>
    <submittedName>
        <fullName evidence="1">Uncharacterized protein</fullName>
    </submittedName>
</protein>
<dbReference type="AlphaFoldDB" id="A0A6J7ZD49"/>
<gene>
    <name evidence="1" type="ORF">PLAN_100282</name>
</gene>
<dbReference type="EMBL" id="CZCZ02000005">
    <property type="protein sequence ID" value="CAC5340232.1"/>
    <property type="molecule type" value="Genomic_DNA"/>
</dbReference>
<proteinExistence type="predicted"/>
<dbReference type="Proteomes" id="UP000196521">
    <property type="component" value="Unassembled WGS sequence"/>
</dbReference>
<comment type="caution">
    <text evidence="1">The sequence shown here is derived from an EMBL/GenBank/DDBJ whole genome shotgun (WGS) entry which is preliminary data.</text>
</comment>
<organism evidence="1 2">
    <name type="scientific">Planktothrix rubescens CCAP 1459/22</name>
    <dbReference type="NCBI Taxonomy" id="329571"/>
    <lineage>
        <taxon>Bacteria</taxon>
        <taxon>Bacillati</taxon>
        <taxon>Cyanobacteriota</taxon>
        <taxon>Cyanophyceae</taxon>
        <taxon>Oscillatoriophycideae</taxon>
        <taxon>Oscillatoriales</taxon>
        <taxon>Microcoleaceae</taxon>
        <taxon>Planktothrix</taxon>
    </lineage>
</organism>
<accession>A0A6J7ZD49</accession>
<reference evidence="1" key="1">
    <citation type="submission" date="2020-05" db="EMBL/GenBank/DDBJ databases">
        <authorList>
            <consortium name="Genoscope - CEA"/>
            <person name="William W."/>
        </authorList>
    </citation>
    <scope>NUCLEOTIDE SEQUENCE [LARGE SCALE GENOMIC DNA]</scope>
    <source>
        <strain evidence="1">PCC 7821</strain>
    </source>
</reference>
<evidence type="ECO:0000313" key="1">
    <source>
        <dbReference type="EMBL" id="CAC5340232.1"/>
    </source>
</evidence>